<dbReference type="AlphaFoldDB" id="A0A7Z9DKF5"/>
<sequence>MKKPDDKSFYSFEKLVDLMEERKIIIEDRDNAIYTLKNIPYYNLINNHKQTFAIYDENEDEYIDDYENTSFAEIRIVYDFERLLSSILYKYISVFEETLKSLIPHSISKEYGFLQSEYLDPDVYDKGRLKYDDKGNSYTDRDKLLAKLNERISSSYNQSIIHYKNEYHNVPPWILVNDCTFGELVNWLKLSNLNIKTEIVNHCFNKNNSKTDFNSLLFHCLYNINEFRNIVSHGGRIFHHKCKHELSPGLLKNYLQKYSISMRNNCIGQDGILSIVFSLICVFSNRDTVKNNFIDEIVSSFQQFDNNNNEIMSKLLDRCDIKMESISRLQEFKN</sequence>
<name>A0A7Z9DKF5_ENTHR</name>
<dbReference type="Pfam" id="PF07751">
    <property type="entry name" value="Abi_2"/>
    <property type="match status" value="1"/>
</dbReference>
<reference evidence="1 2" key="1">
    <citation type="submission" date="2019-05" db="EMBL/GenBank/DDBJ databases">
        <authorList>
            <consortium name="Pathogen Informatics"/>
        </authorList>
    </citation>
    <scope>NUCLEOTIDE SEQUENCE [LARGE SCALE GENOMIC DNA]</scope>
    <source>
        <strain evidence="1 2">NCTC12204</strain>
    </source>
</reference>
<accession>A0A7Z9DKF5</accession>
<comment type="caution">
    <text evidence="1">The sequence shown here is derived from an EMBL/GenBank/DDBJ whole genome shotgun (WGS) entry which is preliminary data.</text>
</comment>
<dbReference type="RefSeq" id="WP_010737852.1">
    <property type="nucleotide sequence ID" value="NZ_CABEEP010000001.1"/>
</dbReference>
<dbReference type="Proteomes" id="UP000352698">
    <property type="component" value="Unassembled WGS sequence"/>
</dbReference>
<dbReference type="InterPro" id="IPR011664">
    <property type="entry name" value="Abi_system_AbiD/AbiF-like"/>
</dbReference>
<evidence type="ECO:0000313" key="2">
    <source>
        <dbReference type="Proteomes" id="UP000352698"/>
    </source>
</evidence>
<organism evidence="1 2">
    <name type="scientific">Enterococcus hirae</name>
    <dbReference type="NCBI Taxonomy" id="1354"/>
    <lineage>
        <taxon>Bacteria</taxon>
        <taxon>Bacillati</taxon>
        <taxon>Bacillota</taxon>
        <taxon>Bacilli</taxon>
        <taxon>Lactobacillales</taxon>
        <taxon>Enterococcaceae</taxon>
        <taxon>Enterococcus</taxon>
    </lineage>
</organism>
<dbReference type="EMBL" id="CABEEP010000001">
    <property type="protein sequence ID" value="VTQ65869.1"/>
    <property type="molecule type" value="Genomic_DNA"/>
</dbReference>
<gene>
    <name evidence="1" type="ORF">NCTC12204_01805</name>
</gene>
<evidence type="ECO:0000313" key="1">
    <source>
        <dbReference type="EMBL" id="VTQ65869.1"/>
    </source>
</evidence>
<proteinExistence type="predicted"/>
<protein>
    <submittedName>
        <fullName evidence="1">Abortive infection bacteriophage resistance protein</fullName>
    </submittedName>
</protein>